<evidence type="ECO:0000256" key="3">
    <source>
        <dbReference type="ARBA" id="ARBA00006171"/>
    </source>
</evidence>
<dbReference type="KEGG" id="soa:G3M56_003755"/>
<comment type="similarity">
    <text evidence="3">Belongs to the HAD-like hydrolase superfamily. CbbY/CbbZ/Gph/YieH family.</text>
</comment>
<dbReference type="GO" id="GO:0006281">
    <property type="term" value="P:DNA repair"/>
    <property type="evidence" value="ECO:0007669"/>
    <property type="project" value="TreeGrafter"/>
</dbReference>
<evidence type="ECO:0000313" key="5">
    <source>
        <dbReference type="EMBL" id="QQL45714.1"/>
    </source>
</evidence>
<dbReference type="EC" id="3.1.3.18" evidence="4"/>
<dbReference type="Gene3D" id="3.40.50.1000">
    <property type="entry name" value="HAD superfamily/HAD-like"/>
    <property type="match status" value="1"/>
</dbReference>
<evidence type="ECO:0000256" key="1">
    <source>
        <dbReference type="ARBA" id="ARBA00000830"/>
    </source>
</evidence>
<dbReference type="SFLD" id="SFLDG01129">
    <property type="entry name" value="C1.5:_HAD__Beta-PGM__Phosphata"/>
    <property type="match status" value="1"/>
</dbReference>
<dbReference type="SUPFAM" id="SSF56784">
    <property type="entry name" value="HAD-like"/>
    <property type="match status" value="1"/>
</dbReference>
<reference evidence="5 6" key="1">
    <citation type="submission" date="2020-12" db="EMBL/GenBank/DDBJ databases">
        <title>Sulforoseuscoccus oceanibium gen. nov., sp. nov., a representative of the phylum Verrucomicrobia with special cytoplasmic membrane, and proposal of Sulforoseuscoccusaceae fam. nov.</title>
        <authorList>
            <person name="Xi F."/>
        </authorList>
    </citation>
    <scope>NUCLEOTIDE SEQUENCE [LARGE SCALE GENOMIC DNA]</scope>
    <source>
        <strain evidence="5 6">T37</strain>
    </source>
</reference>
<dbReference type="GO" id="GO:0008967">
    <property type="term" value="F:phosphoglycolate phosphatase activity"/>
    <property type="evidence" value="ECO:0007669"/>
    <property type="project" value="UniProtKB-EC"/>
</dbReference>
<dbReference type="PANTHER" id="PTHR43434:SF1">
    <property type="entry name" value="PHOSPHOGLYCOLATE PHOSPHATASE"/>
    <property type="match status" value="1"/>
</dbReference>
<keyword evidence="5" id="KW-0378">Hydrolase</keyword>
<dbReference type="Gene3D" id="1.10.150.240">
    <property type="entry name" value="Putative phosphatase, domain 2"/>
    <property type="match status" value="1"/>
</dbReference>
<dbReference type="PANTHER" id="PTHR43434">
    <property type="entry name" value="PHOSPHOGLYCOLATE PHOSPHATASE"/>
    <property type="match status" value="1"/>
</dbReference>
<protein>
    <recommendedName>
        <fullName evidence="4">phosphoglycolate phosphatase</fullName>
        <ecNumber evidence="4">3.1.3.18</ecNumber>
    </recommendedName>
</protein>
<dbReference type="InterPro" id="IPR041492">
    <property type="entry name" value="HAD_2"/>
</dbReference>
<dbReference type="AlphaFoldDB" id="A0A6B3LFF5"/>
<organism evidence="5 6">
    <name type="scientific">Sulfuriroseicoccus oceanibius</name>
    <dbReference type="NCBI Taxonomy" id="2707525"/>
    <lineage>
        <taxon>Bacteria</taxon>
        <taxon>Pseudomonadati</taxon>
        <taxon>Verrucomicrobiota</taxon>
        <taxon>Verrucomicrobiia</taxon>
        <taxon>Verrucomicrobiales</taxon>
        <taxon>Verrucomicrobiaceae</taxon>
        <taxon>Sulfuriroseicoccus</taxon>
    </lineage>
</organism>
<dbReference type="InterPro" id="IPR023214">
    <property type="entry name" value="HAD_sf"/>
</dbReference>
<evidence type="ECO:0000256" key="2">
    <source>
        <dbReference type="ARBA" id="ARBA00004818"/>
    </source>
</evidence>
<dbReference type="SFLD" id="SFLDS00003">
    <property type="entry name" value="Haloacid_Dehalogenase"/>
    <property type="match status" value="1"/>
</dbReference>
<dbReference type="Pfam" id="PF13419">
    <property type="entry name" value="HAD_2"/>
    <property type="match status" value="1"/>
</dbReference>
<evidence type="ECO:0000256" key="4">
    <source>
        <dbReference type="ARBA" id="ARBA00013078"/>
    </source>
</evidence>
<dbReference type="GO" id="GO:0005829">
    <property type="term" value="C:cytosol"/>
    <property type="evidence" value="ECO:0007669"/>
    <property type="project" value="TreeGrafter"/>
</dbReference>
<dbReference type="InterPro" id="IPR050155">
    <property type="entry name" value="HAD-like_hydrolase_sf"/>
</dbReference>
<gene>
    <name evidence="5" type="ORF">G3M56_003755</name>
</gene>
<comment type="catalytic activity">
    <reaction evidence="1">
        <text>2-phosphoglycolate + H2O = glycolate + phosphate</text>
        <dbReference type="Rhea" id="RHEA:14369"/>
        <dbReference type="ChEBI" id="CHEBI:15377"/>
        <dbReference type="ChEBI" id="CHEBI:29805"/>
        <dbReference type="ChEBI" id="CHEBI:43474"/>
        <dbReference type="ChEBI" id="CHEBI:58033"/>
        <dbReference type="EC" id="3.1.3.18"/>
    </reaction>
</comment>
<keyword evidence="6" id="KW-1185">Reference proteome</keyword>
<evidence type="ECO:0000313" key="6">
    <source>
        <dbReference type="Proteomes" id="UP000475117"/>
    </source>
</evidence>
<dbReference type="InterPro" id="IPR023198">
    <property type="entry name" value="PGP-like_dom2"/>
</dbReference>
<sequence length="230" mass="24839">MSPALVLFDIDQTLLNTGGAGIKGLHNAFAEVFDLNQDEHPELDLAGATDLGLLRDFGFQRNIAVTDELTARFFDTYVGHLEHHLAASDDGRVLPGVVNLLETLSARPDEFIVGLLTGNIRRGAEAKLNHFGLSSFFNTNLGSYGDDHFDRNLLGPIAKQRVTGITGHAIADQRILVIGDTPKDIRCAHACNVRCLAVASGNFTAEQLAEHGADHVFEDLTNTAAVLELL</sequence>
<comment type="pathway">
    <text evidence="2">Organic acid metabolism; glycolate biosynthesis; glycolate from 2-phosphoglycolate: step 1/1.</text>
</comment>
<dbReference type="InterPro" id="IPR036412">
    <property type="entry name" value="HAD-like_sf"/>
</dbReference>
<dbReference type="RefSeq" id="WP_164365041.1">
    <property type="nucleotide sequence ID" value="NZ_CP066776.1"/>
</dbReference>
<dbReference type="EMBL" id="CP066776">
    <property type="protein sequence ID" value="QQL45714.1"/>
    <property type="molecule type" value="Genomic_DNA"/>
</dbReference>
<name>A0A6B3LFF5_9BACT</name>
<dbReference type="Proteomes" id="UP000475117">
    <property type="component" value="Chromosome"/>
</dbReference>
<proteinExistence type="inferred from homology"/>
<accession>A0A6B3LFF5</accession>